<keyword evidence="4" id="KW-0378">Hydrolase</keyword>
<feature type="domain" description="HBS1-like protein N-terminal" evidence="7">
    <location>
        <begin position="57"/>
        <end position="132"/>
    </location>
</feature>
<dbReference type="GO" id="GO:0016787">
    <property type="term" value="F:hydrolase activity"/>
    <property type="evidence" value="ECO:0007669"/>
    <property type="project" value="UniProtKB-KW"/>
</dbReference>
<keyword evidence="3" id="KW-0597">Phosphoprotein</keyword>
<evidence type="ECO:0000313" key="8">
    <source>
        <dbReference type="Ensembl" id="ENSCSRP00000006721.1"/>
    </source>
</evidence>
<keyword evidence="5" id="KW-0648">Protein biosynthesis</keyword>
<evidence type="ECO:0000256" key="5">
    <source>
        <dbReference type="ARBA" id="ARBA00022917"/>
    </source>
</evidence>
<dbReference type="Gene3D" id="1.10.8.10">
    <property type="entry name" value="DNA helicase RuvA subunit, C-terminal domain"/>
    <property type="match status" value="1"/>
</dbReference>
<dbReference type="Pfam" id="PF08938">
    <property type="entry name" value="HBS1_N"/>
    <property type="match status" value="1"/>
</dbReference>
<reference evidence="8" key="2">
    <citation type="submission" date="2025-09" db="UniProtKB">
        <authorList>
            <consortium name="Ensembl"/>
        </authorList>
    </citation>
    <scope>IDENTIFICATION</scope>
</reference>
<feature type="region of interest" description="Disordered" evidence="6">
    <location>
        <begin position="372"/>
        <end position="394"/>
    </location>
</feature>
<evidence type="ECO:0000256" key="4">
    <source>
        <dbReference type="ARBA" id="ARBA00022801"/>
    </source>
</evidence>
<dbReference type="SUPFAM" id="SSF109732">
    <property type="entry name" value="HBS1-like domain"/>
    <property type="match status" value="1"/>
</dbReference>
<dbReference type="AlphaFoldDB" id="A0A8C3RY51"/>
<accession>A0A8C3RY51</accession>
<evidence type="ECO:0000256" key="1">
    <source>
        <dbReference type="ARBA" id="ARBA00004496"/>
    </source>
</evidence>
<proteinExistence type="predicted"/>
<keyword evidence="9" id="KW-1185">Reference proteome</keyword>
<dbReference type="GO" id="GO:0006412">
    <property type="term" value="P:translation"/>
    <property type="evidence" value="ECO:0007669"/>
    <property type="project" value="UniProtKB-KW"/>
</dbReference>
<dbReference type="Proteomes" id="UP000694403">
    <property type="component" value="Unplaced"/>
</dbReference>
<dbReference type="Ensembl" id="ENSCSRT00000006935.1">
    <property type="protein sequence ID" value="ENSCSRP00000006721.1"/>
    <property type="gene ID" value="ENSCSRG00000004990.1"/>
</dbReference>
<keyword evidence="2" id="KW-0963">Cytoplasm</keyword>
<reference evidence="8" key="1">
    <citation type="submission" date="2025-08" db="UniProtKB">
        <authorList>
            <consortium name="Ensembl"/>
        </authorList>
    </citation>
    <scope>IDENTIFICATION</scope>
</reference>
<evidence type="ECO:0000256" key="3">
    <source>
        <dbReference type="ARBA" id="ARBA00022553"/>
    </source>
</evidence>
<dbReference type="InterPro" id="IPR037189">
    <property type="entry name" value="HBS1-like_N_sf"/>
</dbReference>
<evidence type="ECO:0000259" key="7">
    <source>
        <dbReference type="Pfam" id="PF08938"/>
    </source>
</evidence>
<evidence type="ECO:0000256" key="6">
    <source>
        <dbReference type="SAM" id="MobiDB-lite"/>
    </source>
</evidence>
<organism evidence="8 9">
    <name type="scientific">Chelydra serpentina</name>
    <name type="common">Snapping turtle</name>
    <name type="synonym">Testudo serpentina</name>
    <dbReference type="NCBI Taxonomy" id="8475"/>
    <lineage>
        <taxon>Eukaryota</taxon>
        <taxon>Metazoa</taxon>
        <taxon>Chordata</taxon>
        <taxon>Craniata</taxon>
        <taxon>Vertebrata</taxon>
        <taxon>Euteleostomi</taxon>
        <taxon>Archelosauria</taxon>
        <taxon>Testudinata</taxon>
        <taxon>Testudines</taxon>
        <taxon>Cryptodira</taxon>
        <taxon>Durocryptodira</taxon>
        <taxon>Americhelydia</taxon>
        <taxon>Chelydroidea</taxon>
        <taxon>Chelydridae</taxon>
        <taxon>Chelydra</taxon>
    </lineage>
</organism>
<dbReference type="InterPro" id="IPR015033">
    <property type="entry name" value="HBS1-like_N"/>
</dbReference>
<feature type="compositionally biased region" description="Polar residues" evidence="6">
    <location>
        <begin position="372"/>
        <end position="381"/>
    </location>
</feature>
<comment type="subcellular location">
    <subcellularLocation>
        <location evidence="1">Cytoplasm</location>
    </subcellularLocation>
</comment>
<name>A0A8C3RY51_CHESE</name>
<dbReference type="FunFam" id="1.10.8.10:FF:000039">
    <property type="entry name" value="HBS1-like translational GTPase"/>
    <property type="match status" value="1"/>
</dbReference>
<sequence length="651" mass="71225">MARHRNVRGYNYDEDFEDDDLYGQSVEDDCCISPSTAAQFIYSRRDKPSAFAERLEGEYGYEDAEEPAKNITSNDQLTGVDQARLYSCLDQMREVLGEAVPEQVMVEAVLNSKFDVQKALDLVLAQENKQNVKTKNEEAATAGKTTKGDLLCSETFTYSENSSVLIENTAGKINMSELSSLTVKTKSPCYFSTLNDKTLFKAKHSNISSIEKKISESSLKSSGVLYSSLSNDMCEESCHESVSKNVAVRLPDNTSTVSLISSNEGKICFSVGAELLEATQSENSSRKQLECKESQDLKSLLMQNITYDYLSLQDRGLLGVQISSDHNSKGSMDSSPGLMSAVGKLALDDDINCTQNRKTELFENFPSFLQSTRQDSSSSEMGSLPFSKSGGPSLADLLQEHQESNSSHCCSLSDLYNLSSTSFTDLKLGSSPLSQLAGQHQTATGMSELTGSLSSLALSKASPVRELGNLSLSDLIAETIDVDKPQEAKDCSRFSIAETWPSAGVNTNIDLSVLIKNPEVSAEAVVCQSNTVIPETKGLSSKQGKNIILAKGNKKSKKGRISKSQDLSLSWMKALCARPSAFALTLCLRYPPKGCKRRTIDIHKTFLYSRQVQEVKNKEICPLISITPFDFKSASPDDIVKAGQKRAFTRE</sequence>
<evidence type="ECO:0000313" key="9">
    <source>
        <dbReference type="Proteomes" id="UP000694403"/>
    </source>
</evidence>
<protein>
    <submittedName>
        <fullName evidence="8">HBS1 like translational GTPase</fullName>
    </submittedName>
</protein>
<evidence type="ECO:0000256" key="2">
    <source>
        <dbReference type="ARBA" id="ARBA00022490"/>
    </source>
</evidence>
<dbReference type="GO" id="GO:0005737">
    <property type="term" value="C:cytoplasm"/>
    <property type="evidence" value="ECO:0007669"/>
    <property type="project" value="UniProtKB-SubCell"/>
</dbReference>